<dbReference type="FunFam" id="3.30.160.100:FF:000001">
    <property type="entry name" value="Ribosome hibernation promoting factor"/>
    <property type="match status" value="1"/>
</dbReference>
<dbReference type="GO" id="GO:0022627">
    <property type="term" value="C:cytosolic small ribosomal subunit"/>
    <property type="evidence" value="ECO:0007669"/>
    <property type="project" value="TreeGrafter"/>
</dbReference>
<dbReference type="CDD" id="cd00552">
    <property type="entry name" value="RaiA"/>
    <property type="match status" value="1"/>
</dbReference>
<evidence type="ECO:0000256" key="6">
    <source>
        <dbReference type="SAM" id="MobiDB-lite"/>
    </source>
</evidence>
<protein>
    <recommendedName>
        <fullName evidence="4">Ribosome hibernation promoting factor</fullName>
    </recommendedName>
    <alternativeName>
        <fullName evidence="5">Hibernation factor HPF</fullName>
    </alternativeName>
</protein>
<dbReference type="KEGG" id="zpl:ZBT109_2134"/>
<dbReference type="EMBL" id="AP018933">
    <property type="protein sequence ID" value="BBG30871.1"/>
    <property type="molecule type" value="Genomic_DNA"/>
</dbReference>
<dbReference type="PANTHER" id="PTHR33231:SF1">
    <property type="entry name" value="30S RIBOSOMAL PROTEIN"/>
    <property type="match status" value="1"/>
</dbReference>
<keyword evidence="1" id="KW-0810">Translation regulation</keyword>
<sequence>MYLPMRFSHPKKESAMQVNITGHHIELTSALRDYVEQKLARLVRHDARIIQTHVTLSVEKERQTAACTLKTAGAELHSEATLNDMYAAIDAMADKLDRQLLKQKDKQQLHSHERAASVAPADELDA</sequence>
<dbReference type="GO" id="GO:0045900">
    <property type="term" value="P:negative regulation of translational elongation"/>
    <property type="evidence" value="ECO:0007669"/>
    <property type="project" value="TreeGrafter"/>
</dbReference>
<evidence type="ECO:0000313" key="7">
    <source>
        <dbReference type="EMBL" id="BBG30871.1"/>
    </source>
</evidence>
<evidence type="ECO:0000313" key="8">
    <source>
        <dbReference type="Proteomes" id="UP000267342"/>
    </source>
</evidence>
<dbReference type="Gene3D" id="3.30.160.100">
    <property type="entry name" value="Ribosome hibernation promotion factor-like"/>
    <property type="match status" value="1"/>
</dbReference>
<dbReference type="PANTHER" id="PTHR33231">
    <property type="entry name" value="30S RIBOSOMAL PROTEIN"/>
    <property type="match status" value="1"/>
</dbReference>
<reference evidence="7 8" key="1">
    <citation type="submission" date="2018-09" db="EMBL/GenBank/DDBJ databases">
        <title>Zymobacter palmae IAM14233 (=T109) whole genome analysis.</title>
        <authorList>
            <person name="Yanase H."/>
        </authorList>
    </citation>
    <scope>NUCLEOTIDE SEQUENCE [LARGE SCALE GENOMIC DNA]</scope>
    <source>
        <strain evidence="7 8">IAM14233</strain>
    </source>
</reference>
<proteinExistence type="inferred from homology"/>
<dbReference type="Proteomes" id="UP000267342">
    <property type="component" value="Chromosome"/>
</dbReference>
<comment type="subunit">
    <text evidence="3">Associates exclusively with 100S ribosomes, which are dimers of 70S ribosomes.</text>
</comment>
<evidence type="ECO:0000256" key="5">
    <source>
        <dbReference type="ARBA" id="ARBA00041319"/>
    </source>
</evidence>
<evidence type="ECO:0000256" key="2">
    <source>
        <dbReference type="ARBA" id="ARBA00038434"/>
    </source>
</evidence>
<name>A0A348HGW9_9GAMM</name>
<comment type="similarity">
    <text evidence="2">Belongs to the HPF/YfiA ribosome-associated protein family. Short HPF subfamily.</text>
</comment>
<dbReference type="GO" id="GO:0043024">
    <property type="term" value="F:ribosomal small subunit binding"/>
    <property type="evidence" value="ECO:0007669"/>
    <property type="project" value="TreeGrafter"/>
</dbReference>
<dbReference type="InterPro" id="IPR003489">
    <property type="entry name" value="RHF/RaiA"/>
</dbReference>
<dbReference type="STRING" id="1123510.GCA_000620025_00761"/>
<dbReference type="Pfam" id="PF02482">
    <property type="entry name" value="Ribosomal_S30AE"/>
    <property type="match status" value="1"/>
</dbReference>
<dbReference type="NCBIfam" id="TIGR00741">
    <property type="entry name" value="yfiA"/>
    <property type="match status" value="1"/>
</dbReference>
<gene>
    <name evidence="7" type="ORF">ZBT109_2134</name>
</gene>
<feature type="region of interest" description="Disordered" evidence="6">
    <location>
        <begin position="102"/>
        <end position="126"/>
    </location>
</feature>
<dbReference type="SUPFAM" id="SSF69754">
    <property type="entry name" value="Ribosome binding protein Y (YfiA homologue)"/>
    <property type="match status" value="1"/>
</dbReference>
<evidence type="ECO:0000256" key="3">
    <source>
        <dbReference type="ARBA" id="ARBA00038695"/>
    </source>
</evidence>
<organism evidence="7 8">
    <name type="scientific">Zymobacter palmae</name>
    <dbReference type="NCBI Taxonomy" id="33074"/>
    <lineage>
        <taxon>Bacteria</taxon>
        <taxon>Pseudomonadati</taxon>
        <taxon>Pseudomonadota</taxon>
        <taxon>Gammaproteobacteria</taxon>
        <taxon>Oceanospirillales</taxon>
        <taxon>Halomonadaceae</taxon>
        <taxon>Zymobacter group</taxon>
        <taxon>Zymobacter</taxon>
    </lineage>
</organism>
<dbReference type="InterPro" id="IPR036567">
    <property type="entry name" value="RHF-like"/>
</dbReference>
<keyword evidence="8" id="KW-1185">Reference proteome</keyword>
<dbReference type="AlphaFoldDB" id="A0A348HGW9"/>
<evidence type="ECO:0000256" key="4">
    <source>
        <dbReference type="ARBA" id="ARBA00041148"/>
    </source>
</evidence>
<dbReference type="InterPro" id="IPR050574">
    <property type="entry name" value="HPF/YfiA_ribosome-assoc"/>
</dbReference>
<feature type="compositionally biased region" description="Basic and acidic residues" evidence="6">
    <location>
        <begin position="102"/>
        <end position="115"/>
    </location>
</feature>
<evidence type="ECO:0000256" key="1">
    <source>
        <dbReference type="ARBA" id="ARBA00022845"/>
    </source>
</evidence>
<accession>A0A348HGW9</accession>